<keyword evidence="3" id="KW-0862">Zinc</keyword>
<feature type="compositionally biased region" description="Acidic residues" evidence="5">
    <location>
        <begin position="430"/>
        <end position="440"/>
    </location>
</feature>
<feature type="compositionally biased region" description="Basic and acidic residues" evidence="5">
    <location>
        <begin position="257"/>
        <end position="266"/>
    </location>
</feature>
<dbReference type="GO" id="GO:0008270">
    <property type="term" value="F:zinc ion binding"/>
    <property type="evidence" value="ECO:0007669"/>
    <property type="project" value="UniProtKB-KW"/>
</dbReference>
<evidence type="ECO:0000256" key="2">
    <source>
        <dbReference type="ARBA" id="ARBA00022771"/>
    </source>
</evidence>
<dbReference type="AlphaFoldDB" id="A0A427YAE6"/>
<reference evidence="7 8" key="1">
    <citation type="submission" date="2018-11" db="EMBL/GenBank/DDBJ databases">
        <title>Genome sequence of Apiotrichum porosum DSM 27194.</title>
        <authorList>
            <person name="Aliyu H."/>
            <person name="Gorte O."/>
            <person name="Ochsenreither K."/>
        </authorList>
    </citation>
    <scope>NUCLEOTIDE SEQUENCE [LARGE SCALE GENOMIC DNA]</scope>
    <source>
        <strain evidence="7 8">DSM 27194</strain>
    </source>
</reference>
<organism evidence="7 8">
    <name type="scientific">Apiotrichum porosum</name>
    <dbReference type="NCBI Taxonomy" id="105984"/>
    <lineage>
        <taxon>Eukaryota</taxon>
        <taxon>Fungi</taxon>
        <taxon>Dikarya</taxon>
        <taxon>Basidiomycota</taxon>
        <taxon>Agaricomycotina</taxon>
        <taxon>Tremellomycetes</taxon>
        <taxon>Trichosporonales</taxon>
        <taxon>Trichosporonaceae</taxon>
        <taxon>Apiotrichum</taxon>
    </lineage>
</organism>
<dbReference type="PROSITE" id="PS01358">
    <property type="entry name" value="ZF_RANBP2_1"/>
    <property type="match status" value="2"/>
</dbReference>
<feature type="domain" description="RanBP2-type" evidence="6">
    <location>
        <begin position="489"/>
        <end position="521"/>
    </location>
</feature>
<feature type="compositionally biased region" description="Acidic residues" evidence="5">
    <location>
        <begin position="405"/>
        <end position="414"/>
    </location>
</feature>
<feature type="compositionally biased region" description="Polar residues" evidence="5">
    <location>
        <begin position="467"/>
        <end position="488"/>
    </location>
</feature>
<dbReference type="PROSITE" id="PS50199">
    <property type="entry name" value="ZF_RANBP2_2"/>
    <property type="match status" value="1"/>
</dbReference>
<evidence type="ECO:0000256" key="5">
    <source>
        <dbReference type="SAM" id="MobiDB-lite"/>
    </source>
</evidence>
<feature type="compositionally biased region" description="Polar residues" evidence="5">
    <location>
        <begin position="104"/>
        <end position="132"/>
    </location>
</feature>
<evidence type="ECO:0000313" key="7">
    <source>
        <dbReference type="EMBL" id="RSH88131.1"/>
    </source>
</evidence>
<feature type="region of interest" description="Disordered" evidence="5">
    <location>
        <begin position="349"/>
        <end position="488"/>
    </location>
</feature>
<feature type="compositionally biased region" description="Polar residues" evidence="5">
    <location>
        <begin position="365"/>
        <end position="375"/>
    </location>
</feature>
<dbReference type="EMBL" id="RSCE01000001">
    <property type="protein sequence ID" value="RSH88131.1"/>
    <property type="molecule type" value="Genomic_DNA"/>
</dbReference>
<evidence type="ECO:0000256" key="1">
    <source>
        <dbReference type="ARBA" id="ARBA00022723"/>
    </source>
</evidence>
<feature type="compositionally biased region" description="Acidic residues" evidence="5">
    <location>
        <begin position="377"/>
        <end position="391"/>
    </location>
</feature>
<keyword evidence="2 4" id="KW-0863">Zinc-finger</keyword>
<feature type="region of interest" description="Disordered" evidence="5">
    <location>
        <begin position="257"/>
        <end position="292"/>
    </location>
</feature>
<dbReference type="Proteomes" id="UP000279236">
    <property type="component" value="Unassembled WGS sequence"/>
</dbReference>
<name>A0A427YAE6_9TREE</name>
<feature type="region of interest" description="Disordered" evidence="5">
    <location>
        <begin position="100"/>
        <end position="132"/>
    </location>
</feature>
<proteinExistence type="predicted"/>
<dbReference type="SMART" id="SM00547">
    <property type="entry name" value="ZnF_RBZ"/>
    <property type="match status" value="2"/>
</dbReference>
<evidence type="ECO:0000313" key="8">
    <source>
        <dbReference type="Proteomes" id="UP000279236"/>
    </source>
</evidence>
<evidence type="ECO:0000256" key="3">
    <source>
        <dbReference type="ARBA" id="ARBA00022833"/>
    </source>
</evidence>
<feature type="compositionally biased region" description="Low complexity" evidence="5">
    <location>
        <begin position="352"/>
        <end position="363"/>
    </location>
</feature>
<dbReference type="RefSeq" id="XP_028480339.1">
    <property type="nucleotide sequence ID" value="XM_028616482.1"/>
</dbReference>
<keyword evidence="1" id="KW-0479">Metal-binding</keyword>
<evidence type="ECO:0000256" key="4">
    <source>
        <dbReference type="PROSITE-ProRule" id="PRU00322"/>
    </source>
</evidence>
<gene>
    <name evidence="7" type="ORF">EHS24_000658</name>
</gene>
<dbReference type="InterPro" id="IPR001876">
    <property type="entry name" value="Znf_RanBP2"/>
</dbReference>
<comment type="caution">
    <text evidence="7">The sequence shown here is derived from an EMBL/GenBank/DDBJ whole genome shotgun (WGS) entry which is preliminary data.</text>
</comment>
<keyword evidence="8" id="KW-1185">Reference proteome</keyword>
<accession>A0A427YAE6</accession>
<evidence type="ECO:0000259" key="6">
    <source>
        <dbReference type="PROSITE" id="PS50199"/>
    </source>
</evidence>
<sequence>MPSAQTPITSPPPKSFEEKWFETAKKLMVVGSGVPEPPQRWEARKVKKTSKSPNMLYPLHDAISDPADTNIYWSGPDRFRIVHRPQFAGRVVALDTILKGGSKNGTRWSTPPSSLHPLHTQNAHSKHSASASPEFRSWTSTVSLIPERLPSTAETMHHDSDFRTHLRAVKALHNQELALSRDNAALRAPAPPRLSCVKAGFGRASGSDSRSVKVLKYIFDVIVDQEGSGLHEELRTVASRPRGRGFVLVDAARYKPGRRDPVRAPRGEPPGDPQRDDAHAQPPAYDPAQRSIPQWNIRGDWKTFVSYLSEWQFRSTGTKVKGGAEYSHPSGNFHSGRPKRLQYLVSVRNKAKSAPARPSAARSDAGQTEYVNLTMSSDDDEAPDESDDDEAGPSFPVQRSLYIISDDEDDDDEPGASSLDITKRPRVIADPDDDDDDDDDKSAPGPSIVAPKRRRVVLDPDEDESNDYNVGSSSSRPPTWDVSNASSSSSGTTAQWECARCQAQNSAVNVFCHQCTFDRNSGYTKPTAPWSCVHCETRNPAAFVICQQCLEYA</sequence>
<dbReference type="GeneID" id="39585201"/>
<protein>
    <recommendedName>
        <fullName evidence="6">RanBP2-type domain-containing protein</fullName>
    </recommendedName>
</protein>